<keyword evidence="1" id="KW-0472">Membrane</keyword>
<name>A0A7Z0QNS2_9GAMM</name>
<gene>
    <name evidence="2" type="ORF">H0E82_03860</name>
</gene>
<accession>A0A7Z0QNS2</accession>
<feature type="transmembrane region" description="Helical" evidence="1">
    <location>
        <begin position="41"/>
        <end position="60"/>
    </location>
</feature>
<dbReference type="AlphaFoldDB" id="A0A7Z0QNS2"/>
<dbReference type="RefSeq" id="WP_180543992.1">
    <property type="nucleotide sequence ID" value="NZ_JACCJZ010000010.1"/>
</dbReference>
<proteinExistence type="predicted"/>
<protein>
    <submittedName>
        <fullName evidence="2">Uncharacterized protein</fullName>
    </submittedName>
</protein>
<evidence type="ECO:0000313" key="3">
    <source>
        <dbReference type="Proteomes" id="UP000589896"/>
    </source>
</evidence>
<keyword evidence="1" id="KW-0812">Transmembrane</keyword>
<dbReference type="EMBL" id="JACCJZ010000010">
    <property type="protein sequence ID" value="NYZ61903.1"/>
    <property type="molecule type" value="Genomic_DNA"/>
</dbReference>
<dbReference type="Pfam" id="PF20556">
    <property type="entry name" value="DUF6768"/>
    <property type="match status" value="1"/>
</dbReference>
<comment type="caution">
    <text evidence="2">The sequence shown here is derived from an EMBL/GenBank/DDBJ whole genome shotgun (WGS) entry which is preliminary data.</text>
</comment>
<evidence type="ECO:0000313" key="2">
    <source>
        <dbReference type="EMBL" id="NYZ61903.1"/>
    </source>
</evidence>
<sequence length="127" mass="14007">MGRTDELIERAMSDEDRALLAAHGEPGYITQSLGLFRGPQAWLGALAYLVALAAFAGFAFTFWKLWASTDALAAVKWGVASAVLFQTSSMMKTFMGARVEANRTLRELKRLELQLALLVEARRGVRD</sequence>
<evidence type="ECO:0000256" key="1">
    <source>
        <dbReference type="SAM" id="Phobius"/>
    </source>
</evidence>
<keyword evidence="1" id="KW-1133">Transmembrane helix</keyword>
<reference evidence="2 3" key="1">
    <citation type="submission" date="2020-07" db="EMBL/GenBank/DDBJ databases">
        <title>isolation of Luteimonas sp. SJ-16.</title>
        <authorList>
            <person name="Huang X.-X."/>
            <person name="Xu L."/>
            <person name="Sun J.-Q."/>
        </authorList>
    </citation>
    <scope>NUCLEOTIDE SEQUENCE [LARGE SCALE GENOMIC DNA]</scope>
    <source>
        <strain evidence="2 3">SJ-16</strain>
    </source>
</reference>
<keyword evidence="3" id="KW-1185">Reference proteome</keyword>
<organism evidence="2 3">
    <name type="scientific">Luteimonas deserti</name>
    <dbReference type="NCBI Taxonomy" id="2752306"/>
    <lineage>
        <taxon>Bacteria</taxon>
        <taxon>Pseudomonadati</taxon>
        <taxon>Pseudomonadota</taxon>
        <taxon>Gammaproteobacteria</taxon>
        <taxon>Lysobacterales</taxon>
        <taxon>Lysobacteraceae</taxon>
        <taxon>Luteimonas</taxon>
    </lineage>
</organism>
<dbReference type="Proteomes" id="UP000589896">
    <property type="component" value="Unassembled WGS sequence"/>
</dbReference>
<dbReference type="InterPro" id="IPR046659">
    <property type="entry name" value="DUF6768"/>
</dbReference>